<keyword evidence="10" id="KW-0175">Coiled coil</keyword>
<evidence type="ECO:0000256" key="5">
    <source>
        <dbReference type="ARBA" id="ARBA00022723"/>
    </source>
</evidence>
<dbReference type="OrthoDB" id="8215804at2"/>
<evidence type="ECO:0000256" key="11">
    <source>
        <dbReference type="SAM" id="Phobius"/>
    </source>
</evidence>
<keyword evidence="12" id="KW-0732">Signal</keyword>
<dbReference type="EMBL" id="PSNW01000010">
    <property type="protein sequence ID" value="PPE72781.1"/>
    <property type="molecule type" value="Genomic_DNA"/>
</dbReference>
<proteinExistence type="inferred from homology"/>
<feature type="transmembrane region" description="Helical" evidence="11">
    <location>
        <begin position="417"/>
        <end position="439"/>
    </location>
</feature>
<name>A0A2S5TCQ7_9GAMM</name>
<feature type="chain" id="PRO_5015754293" evidence="12">
    <location>
        <begin position="21"/>
        <end position="632"/>
    </location>
</feature>
<dbReference type="Pfam" id="PF03239">
    <property type="entry name" value="FTR1"/>
    <property type="match status" value="1"/>
</dbReference>
<comment type="similarity">
    <text evidence="2">Belongs to the oxidase-dependent Fe transporter (OFeT) (TC 9.A.10.1) family.</text>
</comment>
<feature type="coiled-coil region" evidence="10">
    <location>
        <begin position="348"/>
        <end position="375"/>
    </location>
</feature>
<gene>
    <name evidence="14" type="ORF">C3942_17210</name>
</gene>
<dbReference type="AlphaFoldDB" id="A0A2S5TCQ7"/>
<feature type="transmembrane region" description="Helical" evidence="11">
    <location>
        <begin position="489"/>
        <end position="507"/>
    </location>
</feature>
<feature type="transmembrane region" description="Helical" evidence="11">
    <location>
        <begin position="601"/>
        <end position="625"/>
    </location>
</feature>
<dbReference type="GO" id="GO:0046872">
    <property type="term" value="F:metal ion binding"/>
    <property type="evidence" value="ECO:0007669"/>
    <property type="project" value="UniProtKB-KW"/>
</dbReference>
<feature type="domain" description="Cytochrome c" evidence="13">
    <location>
        <begin position="125"/>
        <end position="268"/>
    </location>
</feature>
<keyword evidence="4 11" id="KW-0812">Transmembrane</keyword>
<evidence type="ECO:0000256" key="6">
    <source>
        <dbReference type="ARBA" id="ARBA00022989"/>
    </source>
</evidence>
<dbReference type="GO" id="GO:0033573">
    <property type="term" value="C:high-affinity iron permease complex"/>
    <property type="evidence" value="ECO:0007669"/>
    <property type="project" value="InterPro"/>
</dbReference>
<evidence type="ECO:0000256" key="8">
    <source>
        <dbReference type="ARBA" id="ARBA00023136"/>
    </source>
</evidence>
<evidence type="ECO:0000256" key="2">
    <source>
        <dbReference type="ARBA" id="ARBA00008333"/>
    </source>
</evidence>
<keyword evidence="5 9" id="KW-0479">Metal-binding</keyword>
<organism evidence="14 15">
    <name type="scientific">Solimonas fluminis</name>
    <dbReference type="NCBI Taxonomy" id="2086571"/>
    <lineage>
        <taxon>Bacteria</taxon>
        <taxon>Pseudomonadati</taxon>
        <taxon>Pseudomonadota</taxon>
        <taxon>Gammaproteobacteria</taxon>
        <taxon>Nevskiales</taxon>
        <taxon>Nevskiaceae</taxon>
        <taxon>Solimonas</taxon>
    </lineage>
</organism>
<sequence length="632" mass="67309">MMRLRSLLALLLLWPLMSLAAGDAQTTWRLLDYIAVDYAGAVDKSGNVADAAEYAEMSEFADSVNRQLGTLATTPAQPTLVQDAQGLKSAIDAKADPDTVAKLARALGAKLLEAYPVPLSPKAAPDLEKGLAQYATLCAGCHGSSGHGDGQLAAGMDPPPVDFTAIDRARERSIFALYQVISQGLEGTAMPSFAQLPDTERWALAFIVGQFAFPQGQVEAGARLWQQASTHEAIPDLAALATLTPATLEARLGAEQARAVTAYLRRDPSVLLRSTEGSLQLVRDRLEQAVVAYRAGERDTASQAAVSAYLDGFEPVEPILAVKNPELMRTLEMAMTELRGRISAGAPADEVAGRVKELQSRLGAAEQALKDSSADAGSAFVGAFTILLREGLEALLIVVAIIAFLRKAGRTEVLPYVHAGTGVALLAGVATWGVATYLIDISGASRELTEGVAALFAAAVLLFVGIWMHGKSQAGAWQRYVKEQIGAALSRRSAWFLFLLAFVVVYREVFETILFYVALWSQGAERAVIAGAVAAVAALAVIAWLMLRYSRKLPVGTFFTISAVLMAILAVMLTGKGIAALQEANMISARLLDLPRFDWIGFYPTLQGLVAQVACTLVLAAGFAYNRRQAVA</sequence>
<dbReference type="PANTHER" id="PTHR31632">
    <property type="entry name" value="IRON TRANSPORTER FTH1"/>
    <property type="match status" value="1"/>
</dbReference>
<dbReference type="Proteomes" id="UP000238220">
    <property type="component" value="Unassembled WGS sequence"/>
</dbReference>
<keyword evidence="15" id="KW-1185">Reference proteome</keyword>
<dbReference type="InterPro" id="IPR009056">
    <property type="entry name" value="Cyt_c-like_dom"/>
</dbReference>
<evidence type="ECO:0000256" key="9">
    <source>
        <dbReference type="PROSITE-ProRule" id="PRU00433"/>
    </source>
</evidence>
<dbReference type="GO" id="GO:0009055">
    <property type="term" value="F:electron transfer activity"/>
    <property type="evidence" value="ECO:0007669"/>
    <property type="project" value="InterPro"/>
</dbReference>
<evidence type="ECO:0000256" key="10">
    <source>
        <dbReference type="SAM" id="Coils"/>
    </source>
</evidence>
<feature type="transmembrane region" description="Helical" evidence="11">
    <location>
        <begin position="379"/>
        <end position="405"/>
    </location>
</feature>
<evidence type="ECO:0000256" key="7">
    <source>
        <dbReference type="ARBA" id="ARBA00023004"/>
    </source>
</evidence>
<dbReference type="Gene3D" id="1.10.760.10">
    <property type="entry name" value="Cytochrome c-like domain"/>
    <property type="match status" value="1"/>
</dbReference>
<evidence type="ECO:0000313" key="14">
    <source>
        <dbReference type="EMBL" id="PPE72781.1"/>
    </source>
</evidence>
<comment type="subcellular location">
    <subcellularLocation>
        <location evidence="1">Membrane</location>
        <topology evidence="1">Multi-pass membrane protein</topology>
    </subcellularLocation>
</comment>
<dbReference type="GO" id="GO:0020037">
    <property type="term" value="F:heme binding"/>
    <property type="evidence" value="ECO:0007669"/>
    <property type="project" value="InterPro"/>
</dbReference>
<dbReference type="SUPFAM" id="SSF46626">
    <property type="entry name" value="Cytochrome c"/>
    <property type="match status" value="1"/>
</dbReference>
<keyword evidence="6 11" id="KW-1133">Transmembrane helix</keyword>
<protein>
    <submittedName>
        <fullName evidence="14">Iron permease</fullName>
    </submittedName>
</protein>
<keyword evidence="8 11" id="KW-0472">Membrane</keyword>
<comment type="caution">
    <text evidence="14">The sequence shown here is derived from an EMBL/GenBank/DDBJ whole genome shotgun (WGS) entry which is preliminary data.</text>
</comment>
<evidence type="ECO:0000259" key="13">
    <source>
        <dbReference type="PROSITE" id="PS51007"/>
    </source>
</evidence>
<keyword evidence="3 9" id="KW-0349">Heme</keyword>
<feature type="transmembrane region" description="Helical" evidence="11">
    <location>
        <begin position="451"/>
        <end position="468"/>
    </location>
</feature>
<evidence type="ECO:0000256" key="12">
    <source>
        <dbReference type="SAM" id="SignalP"/>
    </source>
</evidence>
<dbReference type="GO" id="GO:0015093">
    <property type="term" value="F:ferrous iron transmembrane transporter activity"/>
    <property type="evidence" value="ECO:0007669"/>
    <property type="project" value="TreeGrafter"/>
</dbReference>
<feature type="transmembrane region" description="Helical" evidence="11">
    <location>
        <begin position="527"/>
        <end position="547"/>
    </location>
</feature>
<evidence type="ECO:0000256" key="3">
    <source>
        <dbReference type="ARBA" id="ARBA00022617"/>
    </source>
</evidence>
<feature type="transmembrane region" description="Helical" evidence="11">
    <location>
        <begin position="559"/>
        <end position="581"/>
    </location>
</feature>
<dbReference type="PROSITE" id="PS51007">
    <property type="entry name" value="CYTC"/>
    <property type="match status" value="1"/>
</dbReference>
<dbReference type="InterPro" id="IPR004923">
    <property type="entry name" value="FTR1/Fip1/EfeU"/>
</dbReference>
<feature type="signal peptide" evidence="12">
    <location>
        <begin position="1"/>
        <end position="20"/>
    </location>
</feature>
<evidence type="ECO:0000313" key="15">
    <source>
        <dbReference type="Proteomes" id="UP000238220"/>
    </source>
</evidence>
<dbReference type="Pfam" id="PF00034">
    <property type="entry name" value="Cytochrom_C"/>
    <property type="match status" value="1"/>
</dbReference>
<dbReference type="InterPro" id="IPR036909">
    <property type="entry name" value="Cyt_c-like_dom_sf"/>
</dbReference>
<evidence type="ECO:0000256" key="1">
    <source>
        <dbReference type="ARBA" id="ARBA00004141"/>
    </source>
</evidence>
<accession>A0A2S5TCQ7</accession>
<keyword evidence="7 9" id="KW-0408">Iron</keyword>
<dbReference type="PANTHER" id="PTHR31632:SF2">
    <property type="entry name" value="PLASMA MEMBRANE IRON PERMEASE"/>
    <property type="match status" value="1"/>
</dbReference>
<evidence type="ECO:0000256" key="4">
    <source>
        <dbReference type="ARBA" id="ARBA00022692"/>
    </source>
</evidence>
<reference evidence="14 15" key="1">
    <citation type="submission" date="2018-02" db="EMBL/GenBank/DDBJ databases">
        <title>Genome sequencing of Solimonas sp. HR-BB.</title>
        <authorList>
            <person name="Lee Y."/>
            <person name="Jeon C.O."/>
        </authorList>
    </citation>
    <scope>NUCLEOTIDE SEQUENCE [LARGE SCALE GENOMIC DNA]</scope>
    <source>
        <strain evidence="14 15">HR-BB</strain>
    </source>
</reference>